<dbReference type="Gene3D" id="3.30.1950.10">
    <property type="entry name" value="wza like domain"/>
    <property type="match status" value="1"/>
</dbReference>
<keyword evidence="2" id="KW-0175">Coiled coil</keyword>
<evidence type="ECO:0000256" key="2">
    <source>
        <dbReference type="SAM" id="Coils"/>
    </source>
</evidence>
<feature type="compositionally biased region" description="Basic and acidic residues" evidence="3">
    <location>
        <begin position="455"/>
        <end position="470"/>
    </location>
</feature>
<feature type="coiled-coil region" evidence="2">
    <location>
        <begin position="262"/>
        <end position="296"/>
    </location>
</feature>
<dbReference type="AlphaFoldDB" id="A0A1G8HTJ2"/>
<feature type="coiled-coil region" evidence="2">
    <location>
        <begin position="357"/>
        <end position="384"/>
    </location>
</feature>
<dbReference type="InterPro" id="IPR058781">
    <property type="entry name" value="HH_AprE-like"/>
</dbReference>
<evidence type="ECO:0000313" key="7">
    <source>
        <dbReference type="Proteomes" id="UP000198894"/>
    </source>
</evidence>
<sequence>MLQELPFSVDSGARSNHRVRRLGNLSARRDGWRILHVVVYAGMSLACMLGASAANPTDYVLGPQDKLRVKVYEWRASRDKIFGWDALNDEYIVGPNGSVSLPLVGEIKAAGLTTGEIANSIGDSLMKSVGLSRKPNTAVEIVQFRPFYVVGKVTQSGEFAYRPGLTVLQALSIAGGLRTREDRDARFEREVIQGQGDVSLLRLSEASLLARKARLEAELSHASDIQFPAQLTSRIQDDVFAVLLKQERLIFQARSEGLDTQVKALLGLREFLQKELASLEAQLVFLDKQIGSIQKELTAVSALVAKGLAAAPREFSLERALAQAQSERLSAETSLLRGRQEISKTDISILELQDGRENEITVDLRQTQAELDALESKTETTRRLLYESAVSAPSLLARRADAELAAPIYTIFRPSADGATVQIQADETSAVEPGDTIKVEIPLAEDETGALDLTSTERHEAPGIELKAETAGDTVGIP</sequence>
<evidence type="ECO:0000259" key="4">
    <source>
        <dbReference type="Pfam" id="PF02563"/>
    </source>
</evidence>
<evidence type="ECO:0000256" key="3">
    <source>
        <dbReference type="SAM" id="MobiDB-lite"/>
    </source>
</evidence>
<organism evidence="6 7">
    <name type="scientific">Mesorhizobium muleiense</name>
    <dbReference type="NCBI Taxonomy" id="1004279"/>
    <lineage>
        <taxon>Bacteria</taxon>
        <taxon>Pseudomonadati</taxon>
        <taxon>Pseudomonadota</taxon>
        <taxon>Alphaproteobacteria</taxon>
        <taxon>Hyphomicrobiales</taxon>
        <taxon>Phyllobacteriaceae</taxon>
        <taxon>Mesorhizobium</taxon>
    </lineage>
</organism>
<dbReference type="EMBL" id="FNEE01000001">
    <property type="protein sequence ID" value="SDI09978.1"/>
    <property type="molecule type" value="Genomic_DNA"/>
</dbReference>
<dbReference type="InterPro" id="IPR003715">
    <property type="entry name" value="Poly_export_N"/>
</dbReference>
<dbReference type="RefSeq" id="WP_091590021.1">
    <property type="nucleotide sequence ID" value="NZ_FNEE01000001.1"/>
</dbReference>
<keyword evidence="1" id="KW-0732">Signal</keyword>
<dbReference type="Pfam" id="PF02563">
    <property type="entry name" value="Poly_export"/>
    <property type="match status" value="1"/>
</dbReference>
<feature type="domain" description="Polysaccharide export protein N-terminal" evidence="4">
    <location>
        <begin position="54"/>
        <end position="141"/>
    </location>
</feature>
<evidence type="ECO:0000313" key="6">
    <source>
        <dbReference type="EMBL" id="SDI09978.1"/>
    </source>
</evidence>
<dbReference type="Proteomes" id="UP000198894">
    <property type="component" value="Unassembled WGS sequence"/>
</dbReference>
<feature type="region of interest" description="Disordered" evidence="3">
    <location>
        <begin position="448"/>
        <end position="478"/>
    </location>
</feature>
<dbReference type="InterPro" id="IPR049712">
    <property type="entry name" value="Poly_export"/>
</dbReference>
<accession>A0A1G8HTJ2</accession>
<evidence type="ECO:0000259" key="5">
    <source>
        <dbReference type="Pfam" id="PF25994"/>
    </source>
</evidence>
<dbReference type="PANTHER" id="PTHR33619">
    <property type="entry name" value="POLYSACCHARIDE EXPORT PROTEIN GFCE-RELATED"/>
    <property type="match status" value="1"/>
</dbReference>
<proteinExistence type="predicted"/>
<evidence type="ECO:0000256" key="1">
    <source>
        <dbReference type="ARBA" id="ARBA00022729"/>
    </source>
</evidence>
<reference evidence="7" key="1">
    <citation type="submission" date="2016-10" db="EMBL/GenBank/DDBJ databases">
        <authorList>
            <person name="Varghese N."/>
            <person name="Submissions S."/>
        </authorList>
    </citation>
    <scope>NUCLEOTIDE SEQUENCE [LARGE SCALE GENOMIC DNA]</scope>
    <source>
        <strain evidence="7">CGMCC 1.11022</strain>
    </source>
</reference>
<name>A0A1G8HTJ2_9HYPH</name>
<dbReference type="PANTHER" id="PTHR33619:SF3">
    <property type="entry name" value="POLYSACCHARIDE EXPORT PROTEIN GFCE-RELATED"/>
    <property type="match status" value="1"/>
</dbReference>
<protein>
    <submittedName>
        <fullName evidence="6">Polysaccharide export outer membrane protein</fullName>
    </submittedName>
</protein>
<gene>
    <name evidence="6" type="ORF">SAMN05428953_101164</name>
</gene>
<keyword evidence="7" id="KW-1185">Reference proteome</keyword>
<dbReference type="GO" id="GO:0015159">
    <property type="term" value="F:polysaccharide transmembrane transporter activity"/>
    <property type="evidence" value="ECO:0007669"/>
    <property type="project" value="InterPro"/>
</dbReference>
<dbReference type="Pfam" id="PF25994">
    <property type="entry name" value="HH_AprE"/>
    <property type="match status" value="1"/>
</dbReference>
<feature type="domain" description="AprE-like long alpha-helical hairpin" evidence="5">
    <location>
        <begin position="197"/>
        <end position="381"/>
    </location>
</feature>